<feature type="compositionally biased region" description="Basic and acidic residues" evidence="1">
    <location>
        <begin position="50"/>
        <end position="68"/>
    </location>
</feature>
<dbReference type="Proteomes" id="UP001392437">
    <property type="component" value="Unassembled WGS sequence"/>
</dbReference>
<evidence type="ECO:0000256" key="1">
    <source>
        <dbReference type="SAM" id="MobiDB-lite"/>
    </source>
</evidence>
<feature type="region of interest" description="Disordered" evidence="1">
    <location>
        <begin position="49"/>
        <end position="68"/>
    </location>
</feature>
<sequence length="68" mass="7592">MVSSELMEHLGRHLLSHLTCLLPWVMLDGQDDVGNYVEVGVMIYRRRAGRRDDQSSEADGKDSEAAAC</sequence>
<accession>A0AAW0QZN0</accession>
<name>A0AAW0QZN0_9PEZI</name>
<dbReference type="EMBL" id="JAQQWP010000004">
    <property type="protein sequence ID" value="KAK8120449.1"/>
    <property type="molecule type" value="Genomic_DNA"/>
</dbReference>
<protein>
    <submittedName>
        <fullName evidence="2">Uncharacterized protein</fullName>
    </submittedName>
</protein>
<comment type="caution">
    <text evidence="2">The sequence shown here is derived from an EMBL/GenBank/DDBJ whole genome shotgun (WGS) entry which is preliminary data.</text>
</comment>
<evidence type="ECO:0000313" key="2">
    <source>
        <dbReference type="EMBL" id="KAK8120449.1"/>
    </source>
</evidence>
<gene>
    <name evidence="2" type="ORF">PG999_004569</name>
</gene>
<dbReference type="AlphaFoldDB" id="A0AAW0QZN0"/>
<keyword evidence="3" id="KW-1185">Reference proteome</keyword>
<proteinExistence type="predicted"/>
<evidence type="ECO:0000313" key="3">
    <source>
        <dbReference type="Proteomes" id="UP001392437"/>
    </source>
</evidence>
<organism evidence="2 3">
    <name type="scientific">Apiospora kogelbergensis</name>
    <dbReference type="NCBI Taxonomy" id="1337665"/>
    <lineage>
        <taxon>Eukaryota</taxon>
        <taxon>Fungi</taxon>
        <taxon>Dikarya</taxon>
        <taxon>Ascomycota</taxon>
        <taxon>Pezizomycotina</taxon>
        <taxon>Sordariomycetes</taxon>
        <taxon>Xylariomycetidae</taxon>
        <taxon>Amphisphaeriales</taxon>
        <taxon>Apiosporaceae</taxon>
        <taxon>Apiospora</taxon>
    </lineage>
</organism>
<reference evidence="2 3" key="1">
    <citation type="submission" date="2023-01" db="EMBL/GenBank/DDBJ databases">
        <title>Analysis of 21 Apiospora genomes using comparative genomics revels a genus with tremendous synthesis potential of carbohydrate active enzymes and secondary metabolites.</title>
        <authorList>
            <person name="Sorensen T."/>
        </authorList>
    </citation>
    <scope>NUCLEOTIDE SEQUENCE [LARGE SCALE GENOMIC DNA]</scope>
    <source>
        <strain evidence="2 3">CBS 117206</strain>
    </source>
</reference>